<dbReference type="InterPro" id="IPR003675">
    <property type="entry name" value="Rce1/LyrA-like_dom"/>
</dbReference>
<dbReference type="GO" id="GO:0080120">
    <property type="term" value="P:CAAX-box protein maturation"/>
    <property type="evidence" value="ECO:0007669"/>
    <property type="project" value="UniProtKB-ARBA"/>
</dbReference>
<feature type="transmembrane region" description="Helical" evidence="1">
    <location>
        <begin position="6"/>
        <end position="32"/>
    </location>
</feature>
<feature type="domain" description="CAAX prenyl protease 2/Lysostaphin resistance protein A-like" evidence="2">
    <location>
        <begin position="132"/>
        <end position="224"/>
    </location>
</feature>
<organism evidence="3 4">
    <name type="scientific">Bacillus cytotoxicus</name>
    <dbReference type="NCBI Taxonomy" id="580165"/>
    <lineage>
        <taxon>Bacteria</taxon>
        <taxon>Bacillati</taxon>
        <taxon>Bacillota</taxon>
        <taxon>Bacilli</taxon>
        <taxon>Bacillales</taxon>
        <taxon>Bacillaceae</taxon>
        <taxon>Bacillus</taxon>
        <taxon>Bacillus cereus group</taxon>
    </lineage>
</organism>
<evidence type="ECO:0000256" key="1">
    <source>
        <dbReference type="SAM" id="Phobius"/>
    </source>
</evidence>
<reference evidence="3 4" key="1">
    <citation type="submission" date="2016-08" db="EMBL/GenBank/DDBJ databases">
        <authorList>
            <person name="Loux V."/>
            <person name="Rue O."/>
        </authorList>
    </citation>
    <scope>NUCLEOTIDE SEQUENCE [LARGE SCALE GENOMIC DNA]</scope>
    <source>
        <strain evidence="3 4">AFSSA_08CEB44bac</strain>
    </source>
</reference>
<dbReference type="EMBL" id="FMIK01000052">
    <property type="protein sequence ID" value="SCM04371.1"/>
    <property type="molecule type" value="Genomic_DNA"/>
</dbReference>
<feature type="transmembrane region" description="Helical" evidence="1">
    <location>
        <begin position="129"/>
        <end position="146"/>
    </location>
</feature>
<keyword evidence="1" id="KW-1133">Transmembrane helix</keyword>
<feature type="transmembrane region" description="Helical" evidence="1">
    <location>
        <begin position="53"/>
        <end position="74"/>
    </location>
</feature>
<sequence length="348" mass="39772">MKIWKIVLNIILALAVPIILLFGGMMIGGKILDLFLSILNINYDDLSNLEQRTYAMFIPLLIVVLTLLAAFLHHRSLRPLRLPTGFLSKETYKNYGIGIGIVFTFFVVNTILNLLIAGGSITVSAHPDSVKIVLLTIPVVMIQSFYEEILFRGYALGTLLRSTNVYVAILLNPIAFSVLHFNSPDYSEFLVFLIAYFVGVFFSILTLAYNNLWVAAGGHFIWNYTIAIFGDDGEGMLFDTYYSNKDITLWVSVALLMILVILSWIVYKNRIMKINNEIKRKNSLLKKMISLLHRQFHKKMISVLLSVPFVKFIKDIKQPFFHGYSMKEWLFLMKIIYVILTGWLCTLG</sequence>
<dbReference type="GO" id="GO:0004175">
    <property type="term" value="F:endopeptidase activity"/>
    <property type="evidence" value="ECO:0007669"/>
    <property type="project" value="UniProtKB-ARBA"/>
</dbReference>
<evidence type="ECO:0000313" key="4">
    <source>
        <dbReference type="Proteomes" id="UP000242164"/>
    </source>
</evidence>
<feature type="transmembrane region" description="Helical" evidence="1">
    <location>
        <begin position="329"/>
        <end position="347"/>
    </location>
</feature>
<proteinExistence type="predicted"/>
<feature type="transmembrane region" description="Helical" evidence="1">
    <location>
        <begin position="94"/>
        <end position="117"/>
    </location>
</feature>
<keyword evidence="1" id="KW-0812">Transmembrane</keyword>
<evidence type="ECO:0000313" key="3">
    <source>
        <dbReference type="EMBL" id="SCM04371.1"/>
    </source>
</evidence>
<comment type="caution">
    <text evidence="3">The sequence shown here is derived from an EMBL/GenBank/DDBJ whole genome shotgun (WGS) entry which is preliminary data.</text>
</comment>
<dbReference type="Proteomes" id="UP000242164">
    <property type="component" value="Unassembled WGS sequence"/>
</dbReference>
<name>A0AAX2CMA2_9BACI</name>
<dbReference type="Pfam" id="PF02517">
    <property type="entry name" value="Rce1-like"/>
    <property type="match status" value="1"/>
</dbReference>
<keyword evidence="1" id="KW-0472">Membrane</keyword>
<protein>
    <submittedName>
        <fullName evidence="3">Abortive infection protein</fullName>
    </submittedName>
</protein>
<gene>
    <name evidence="3" type="ORF">BCB44BAC_03966</name>
</gene>
<evidence type="ECO:0000259" key="2">
    <source>
        <dbReference type="Pfam" id="PF02517"/>
    </source>
</evidence>
<feature type="transmembrane region" description="Helical" evidence="1">
    <location>
        <begin position="166"/>
        <end position="182"/>
    </location>
</feature>
<dbReference type="PANTHER" id="PTHR39430:SF1">
    <property type="entry name" value="PROTEASE"/>
    <property type="match status" value="1"/>
</dbReference>
<dbReference type="AlphaFoldDB" id="A0AAX2CMA2"/>
<accession>A0AAX2CMA2</accession>
<feature type="transmembrane region" description="Helical" evidence="1">
    <location>
        <begin position="189"/>
        <end position="209"/>
    </location>
</feature>
<dbReference type="PANTHER" id="PTHR39430">
    <property type="entry name" value="MEMBRANE-ASSOCIATED PROTEASE-RELATED"/>
    <property type="match status" value="1"/>
</dbReference>
<dbReference type="RefSeq" id="WP_235436402.1">
    <property type="nucleotide sequence ID" value="NZ_CP024101.1"/>
</dbReference>
<feature type="transmembrane region" description="Helical" evidence="1">
    <location>
        <begin position="247"/>
        <end position="267"/>
    </location>
</feature>